<feature type="domain" description="Thioredoxin-like fold" evidence="1">
    <location>
        <begin position="26"/>
        <end position="120"/>
    </location>
</feature>
<evidence type="ECO:0000313" key="2">
    <source>
        <dbReference type="EMBL" id="SFV87199.1"/>
    </source>
</evidence>
<organism evidence="2">
    <name type="scientific">hydrothermal vent metagenome</name>
    <dbReference type="NCBI Taxonomy" id="652676"/>
    <lineage>
        <taxon>unclassified sequences</taxon>
        <taxon>metagenomes</taxon>
        <taxon>ecological metagenomes</taxon>
    </lineage>
</organism>
<proteinExistence type="predicted"/>
<accession>A0A1W1DZR7</accession>
<dbReference type="InterPro" id="IPR036249">
    <property type="entry name" value="Thioredoxin-like_sf"/>
</dbReference>
<dbReference type="Gene3D" id="3.40.30.10">
    <property type="entry name" value="Glutaredoxin"/>
    <property type="match status" value="1"/>
</dbReference>
<reference evidence="2" key="1">
    <citation type="submission" date="2016-10" db="EMBL/GenBank/DDBJ databases">
        <authorList>
            <person name="de Groot N.N."/>
        </authorList>
    </citation>
    <scope>NUCLEOTIDE SEQUENCE</scope>
</reference>
<protein>
    <recommendedName>
        <fullName evidence="1">Thioredoxin-like fold domain-containing protein</fullName>
    </recommendedName>
</protein>
<sequence length="149" mass="17219">MLIFKEQPILLMLMNAKDFFADGQIAKQKQIPILVMFSEPDCPYCELVKREVLNSMSGLEEYKNKVIIRHVFYSSLMEIVDFSGRSRTYSQFSFIYGVNFYPTLLLLDHTGKVLGKKIGVVLIETYWTELDALIAQATQQIQQQLKVNL</sequence>
<evidence type="ECO:0000259" key="1">
    <source>
        <dbReference type="Pfam" id="PF13098"/>
    </source>
</evidence>
<gene>
    <name evidence="2" type="ORF">MNB_SUP05-SYMBIONT-4-273</name>
</gene>
<dbReference type="SUPFAM" id="SSF52833">
    <property type="entry name" value="Thioredoxin-like"/>
    <property type="match status" value="1"/>
</dbReference>
<dbReference type="Pfam" id="PF13098">
    <property type="entry name" value="Thioredoxin_2"/>
    <property type="match status" value="1"/>
</dbReference>
<dbReference type="InterPro" id="IPR012336">
    <property type="entry name" value="Thioredoxin-like_fold"/>
</dbReference>
<dbReference type="EMBL" id="FPHY01000166">
    <property type="protein sequence ID" value="SFV87199.1"/>
    <property type="molecule type" value="Genomic_DNA"/>
</dbReference>
<name>A0A1W1DZR7_9ZZZZ</name>
<dbReference type="AlphaFoldDB" id="A0A1W1DZR7"/>